<feature type="region of interest" description="Disordered" evidence="2">
    <location>
        <begin position="60"/>
        <end position="138"/>
    </location>
</feature>
<evidence type="ECO:0000313" key="5">
    <source>
        <dbReference type="EMBL" id="SIB25591.1"/>
    </source>
</evidence>
<evidence type="ECO:0000313" key="6">
    <source>
        <dbReference type="Proteomes" id="UP000185210"/>
    </source>
</evidence>
<evidence type="ECO:0000259" key="3">
    <source>
        <dbReference type="Pfam" id="PF11774"/>
    </source>
</evidence>
<gene>
    <name evidence="5" type="primary">lsr2_2</name>
    <name evidence="5" type="ORF">SAMEA2070301_03406</name>
</gene>
<dbReference type="GO" id="GO:0016746">
    <property type="term" value="F:acyltransferase activity"/>
    <property type="evidence" value="ECO:0007669"/>
    <property type="project" value="InterPro"/>
</dbReference>
<dbReference type="Pfam" id="PF23359">
    <property type="entry name" value="Lsr2_DNA-bd"/>
    <property type="match status" value="1"/>
</dbReference>
<keyword evidence="1" id="KW-0238">DNA-binding</keyword>
<evidence type="ECO:0000256" key="1">
    <source>
        <dbReference type="ARBA" id="ARBA00023125"/>
    </source>
</evidence>
<feature type="domain" description="Lsr2 dimerization" evidence="3">
    <location>
        <begin position="1"/>
        <end position="56"/>
    </location>
</feature>
<organism evidence="5 6">
    <name type="scientific">Mycobacteroides abscessus subsp. abscessus</name>
    <dbReference type="NCBI Taxonomy" id="1185650"/>
    <lineage>
        <taxon>Bacteria</taxon>
        <taxon>Bacillati</taxon>
        <taxon>Actinomycetota</taxon>
        <taxon>Actinomycetes</taxon>
        <taxon>Mycobacteriales</taxon>
        <taxon>Mycobacteriaceae</taxon>
        <taxon>Mycobacteroides</taxon>
        <taxon>Mycobacteroides abscessus</taxon>
    </lineage>
</organism>
<comment type="caution">
    <text evidence="5">The sequence shown here is derived from an EMBL/GenBank/DDBJ whole genome shotgun (WGS) entry which is preliminary data.</text>
</comment>
<dbReference type="Pfam" id="PF11774">
    <property type="entry name" value="Lsr2"/>
    <property type="match status" value="1"/>
</dbReference>
<dbReference type="InterPro" id="IPR036625">
    <property type="entry name" value="E3-bd_dom_sf"/>
</dbReference>
<dbReference type="AlphaFoldDB" id="A0AB38D1L3"/>
<dbReference type="Gene3D" id="4.10.320.10">
    <property type="entry name" value="E3-binding domain"/>
    <property type="match status" value="1"/>
</dbReference>
<feature type="compositionally biased region" description="Low complexity" evidence="2">
    <location>
        <begin position="97"/>
        <end position="113"/>
    </location>
</feature>
<feature type="compositionally biased region" description="Basic and acidic residues" evidence="2">
    <location>
        <begin position="82"/>
        <end position="95"/>
    </location>
</feature>
<feature type="domain" description="Lsr2 DNA-binding" evidence="4">
    <location>
        <begin position="72"/>
        <end position="107"/>
    </location>
</feature>
<dbReference type="Proteomes" id="UP000185210">
    <property type="component" value="Unassembled WGS sequence"/>
</dbReference>
<accession>A0AB38D1L3</accession>
<dbReference type="GO" id="GO:0003677">
    <property type="term" value="F:DNA binding"/>
    <property type="evidence" value="ECO:0007669"/>
    <property type="project" value="UniProtKB-KW"/>
</dbReference>
<protein>
    <submittedName>
        <fullName evidence="5">DNA-bridging protein Lsr2</fullName>
    </submittedName>
</protein>
<dbReference type="InterPro" id="IPR024412">
    <property type="entry name" value="Lsr2_dim_dom"/>
</dbReference>
<dbReference type="InterPro" id="IPR042261">
    <property type="entry name" value="Lsr2-like_dimerization"/>
</dbReference>
<dbReference type="EMBL" id="FSHM01000004">
    <property type="protein sequence ID" value="SIB25591.1"/>
    <property type="molecule type" value="Genomic_DNA"/>
</dbReference>
<reference evidence="5 6" key="1">
    <citation type="submission" date="2016-11" db="EMBL/GenBank/DDBJ databases">
        <authorList>
            <consortium name="Pathogen Informatics"/>
        </authorList>
    </citation>
    <scope>NUCLEOTIDE SEQUENCE [LARGE SCALE GENOMIC DNA]</scope>
    <source>
        <strain evidence="5 6">104</strain>
    </source>
</reference>
<proteinExistence type="predicted"/>
<dbReference type="Gene3D" id="3.30.60.230">
    <property type="entry name" value="Lsr2, dimerization domain"/>
    <property type="match status" value="1"/>
</dbReference>
<dbReference type="InterPro" id="IPR055370">
    <property type="entry name" value="Lsr2_DNA-bd"/>
</dbReference>
<evidence type="ECO:0000259" key="4">
    <source>
        <dbReference type="Pfam" id="PF23359"/>
    </source>
</evidence>
<evidence type="ECO:0000256" key="2">
    <source>
        <dbReference type="SAM" id="MobiDB-lite"/>
    </source>
</evidence>
<sequence>MAKKTTVTIVDDLDSSKTADETVKFGLDGATYEIDLSATNAAGLRKVLEKYVTAGTLVAKERRRRGSASRGDGQPSAAIRAWAKENGHEVSERGRVPAAVQRAYDAAQAAPQPETKTRTTRAKKSETSAEPAFSSAGA</sequence>
<name>A0AB38D1L3_9MYCO</name>